<feature type="compositionally biased region" description="Low complexity" evidence="1">
    <location>
        <begin position="70"/>
        <end position="80"/>
    </location>
</feature>
<evidence type="ECO:0000313" key="4">
    <source>
        <dbReference type="Proteomes" id="UP001381693"/>
    </source>
</evidence>
<feature type="compositionally biased region" description="Polar residues" evidence="1">
    <location>
        <begin position="86"/>
        <end position="102"/>
    </location>
</feature>
<proteinExistence type="predicted"/>
<feature type="region of interest" description="Disordered" evidence="1">
    <location>
        <begin position="57"/>
        <end position="103"/>
    </location>
</feature>
<evidence type="ECO:0000259" key="2">
    <source>
        <dbReference type="Pfam" id="PF16678"/>
    </source>
</evidence>
<evidence type="ECO:0000256" key="1">
    <source>
        <dbReference type="SAM" id="MobiDB-lite"/>
    </source>
</evidence>
<dbReference type="Pfam" id="PF16678">
    <property type="entry name" value="UBA_HOIP"/>
    <property type="match status" value="1"/>
</dbReference>
<evidence type="ECO:0000313" key="3">
    <source>
        <dbReference type="EMBL" id="KAK7079023.1"/>
    </source>
</evidence>
<comment type="caution">
    <text evidence="3">The sequence shown here is derived from an EMBL/GenBank/DDBJ whole genome shotgun (WGS) entry which is preliminary data.</text>
</comment>
<dbReference type="Proteomes" id="UP001381693">
    <property type="component" value="Unassembled WGS sequence"/>
</dbReference>
<dbReference type="InterPro" id="IPR026254">
    <property type="entry name" value="RNF31-like"/>
</dbReference>
<sequence length="478" mass="52874">MKIETLEFQMLQDTIRIREDEYLVTALETMQTDDNLKSSRETICSSMEQLPYSEEAFDGEKEKDIPPRPASAGATTAPPTDGYESLSFQDAKSSSGNSKIPRSSSAKDLLLSSLSYNTTSEISSGIVSLQQEADRQARAAAWSTEELSEKYLTVEEIITKRRQKVMETQGLQLVQILRDAEDVGYSSEEVSIALTHCGDKNPLEWLKENWKHMVDTVLTLATNYGHERKVNDIGAISAPEARLALKVHKGNIWAAVTECVEQRQKKFNEINSRGKFKREDVVKALEKHNGDVDAAFLEVNKSQLQPFMMKIWSSISSPIPLVNKVNQSPALSSSTQSATTVEALPKASPAAPPILQATSPDMAKLTTKDSGAWVGDDDNDDDDEDDDIFENVYANIKPGREEPPQEQLYANVNVASKNLRSVKDSVMSKKIAVSPTVPEQKDGWAEGQDDDELFTASETAGIESDEGRRAFSLVLIFI</sequence>
<reference evidence="3 4" key="1">
    <citation type="submission" date="2023-11" db="EMBL/GenBank/DDBJ databases">
        <title>Halocaridina rubra genome assembly.</title>
        <authorList>
            <person name="Smith C."/>
        </authorList>
    </citation>
    <scope>NUCLEOTIDE SEQUENCE [LARGE SCALE GENOMIC DNA]</scope>
    <source>
        <strain evidence="3">EP-1</strain>
        <tissue evidence="3">Whole</tissue>
    </source>
</reference>
<protein>
    <recommendedName>
        <fullName evidence="2">E3 ubiquitin-protein ligase RNF31 UBA-like domain-containing protein</fullName>
    </recommendedName>
</protein>
<name>A0AAN8XCP8_HALRR</name>
<dbReference type="GO" id="GO:0097039">
    <property type="term" value="P:protein linear polyubiquitination"/>
    <property type="evidence" value="ECO:0007669"/>
    <property type="project" value="TreeGrafter"/>
</dbReference>
<gene>
    <name evidence="3" type="ORF">SK128_009872</name>
</gene>
<dbReference type="GO" id="GO:0070530">
    <property type="term" value="F:K63-linked polyubiquitin modification-dependent protein binding"/>
    <property type="evidence" value="ECO:0007669"/>
    <property type="project" value="TreeGrafter"/>
</dbReference>
<dbReference type="GO" id="GO:1990450">
    <property type="term" value="F:linear polyubiquitin binding"/>
    <property type="evidence" value="ECO:0007669"/>
    <property type="project" value="TreeGrafter"/>
</dbReference>
<dbReference type="GO" id="GO:0036435">
    <property type="term" value="F:K48-linked polyubiquitin modification-dependent protein binding"/>
    <property type="evidence" value="ECO:0007669"/>
    <property type="project" value="TreeGrafter"/>
</dbReference>
<dbReference type="Gene3D" id="6.10.140.1100">
    <property type="match status" value="1"/>
</dbReference>
<dbReference type="GO" id="GO:0061630">
    <property type="term" value="F:ubiquitin protein ligase activity"/>
    <property type="evidence" value="ECO:0007669"/>
    <property type="project" value="TreeGrafter"/>
</dbReference>
<feature type="domain" description="E3 ubiquitin-protein ligase RNF31 UBA-like" evidence="2">
    <location>
        <begin position="166"/>
        <end position="314"/>
    </location>
</feature>
<keyword evidence="4" id="KW-1185">Reference proteome</keyword>
<organism evidence="3 4">
    <name type="scientific">Halocaridina rubra</name>
    <name type="common">Hawaiian red shrimp</name>
    <dbReference type="NCBI Taxonomy" id="373956"/>
    <lineage>
        <taxon>Eukaryota</taxon>
        <taxon>Metazoa</taxon>
        <taxon>Ecdysozoa</taxon>
        <taxon>Arthropoda</taxon>
        <taxon>Crustacea</taxon>
        <taxon>Multicrustacea</taxon>
        <taxon>Malacostraca</taxon>
        <taxon>Eumalacostraca</taxon>
        <taxon>Eucarida</taxon>
        <taxon>Decapoda</taxon>
        <taxon>Pleocyemata</taxon>
        <taxon>Caridea</taxon>
        <taxon>Atyoidea</taxon>
        <taxon>Atyidae</taxon>
        <taxon>Halocaridina</taxon>
    </lineage>
</organism>
<dbReference type="EMBL" id="JAXCGZ010007597">
    <property type="protein sequence ID" value="KAK7079023.1"/>
    <property type="molecule type" value="Genomic_DNA"/>
</dbReference>
<dbReference type="PANTHER" id="PTHR16004">
    <property type="entry name" value="RING FINGER PROTEIN 31-RELATED"/>
    <property type="match status" value="1"/>
</dbReference>
<accession>A0AAN8XCP8</accession>
<dbReference type="Gene3D" id="1.10.8.10">
    <property type="entry name" value="DNA helicase RuvA subunit, C-terminal domain"/>
    <property type="match status" value="1"/>
</dbReference>
<dbReference type="AlphaFoldDB" id="A0AAN8XCP8"/>
<dbReference type="GO" id="GO:0071797">
    <property type="term" value="C:LUBAC complex"/>
    <property type="evidence" value="ECO:0007669"/>
    <property type="project" value="InterPro"/>
</dbReference>
<dbReference type="InterPro" id="IPR032065">
    <property type="entry name" value="RNF31-UBA"/>
</dbReference>
<dbReference type="PANTHER" id="PTHR16004:SF2">
    <property type="entry name" value="E3 UBIQUITIN-PROTEIN LIGASE LUBEL"/>
    <property type="match status" value="1"/>
</dbReference>